<gene>
    <name evidence="1" type="ORF">SDC9_111406</name>
</gene>
<comment type="caution">
    <text evidence="1">The sequence shown here is derived from an EMBL/GenBank/DDBJ whole genome shotgun (WGS) entry which is preliminary data.</text>
</comment>
<proteinExistence type="predicted"/>
<accession>A0A645BGF3</accession>
<dbReference type="AlphaFoldDB" id="A0A645BGF3"/>
<reference evidence="1" key="1">
    <citation type="submission" date="2019-08" db="EMBL/GenBank/DDBJ databases">
        <authorList>
            <person name="Kucharzyk K."/>
            <person name="Murdoch R.W."/>
            <person name="Higgins S."/>
            <person name="Loffler F."/>
        </authorList>
    </citation>
    <scope>NUCLEOTIDE SEQUENCE</scope>
</reference>
<sequence length="169" mass="19612">MFYSKSIYALNKKDRDAIVYEDSDGSLIRLTRENFPSQEEFLRFKAWSDENYHDVERECHAYSDNTLFLEGISEMAVAVASVEDSFVAEIEEQDRKAICCLLMSSIAECLTDLQRRRMWMFCVDGVSTHAIAKREGTSQQNISRSLLASKKKIRKYFEKQGVKNPFLPR</sequence>
<evidence type="ECO:0000313" key="1">
    <source>
        <dbReference type="EMBL" id="MPM64519.1"/>
    </source>
</evidence>
<name>A0A645BGF3_9ZZZZ</name>
<dbReference type="SUPFAM" id="SSF88659">
    <property type="entry name" value="Sigma3 and sigma4 domains of RNA polymerase sigma factors"/>
    <property type="match status" value="1"/>
</dbReference>
<dbReference type="EMBL" id="VSSQ01019998">
    <property type="protein sequence ID" value="MPM64519.1"/>
    <property type="molecule type" value="Genomic_DNA"/>
</dbReference>
<dbReference type="InterPro" id="IPR013324">
    <property type="entry name" value="RNA_pol_sigma_r3/r4-like"/>
</dbReference>
<protein>
    <recommendedName>
        <fullName evidence="2">RNA polymerase sigma factor 70 region 4 type 2 domain-containing protein</fullName>
    </recommendedName>
</protein>
<dbReference type="Gene3D" id="1.10.10.10">
    <property type="entry name" value="Winged helix-like DNA-binding domain superfamily/Winged helix DNA-binding domain"/>
    <property type="match status" value="1"/>
</dbReference>
<evidence type="ECO:0008006" key="2">
    <source>
        <dbReference type="Google" id="ProtNLM"/>
    </source>
</evidence>
<dbReference type="InterPro" id="IPR036388">
    <property type="entry name" value="WH-like_DNA-bd_sf"/>
</dbReference>
<organism evidence="1">
    <name type="scientific">bioreactor metagenome</name>
    <dbReference type="NCBI Taxonomy" id="1076179"/>
    <lineage>
        <taxon>unclassified sequences</taxon>
        <taxon>metagenomes</taxon>
        <taxon>ecological metagenomes</taxon>
    </lineage>
</organism>